<comment type="caution">
    <text evidence="2">The sequence shown here is derived from an EMBL/GenBank/DDBJ whole genome shotgun (WGS) entry which is preliminary data.</text>
</comment>
<evidence type="ECO:0000256" key="1">
    <source>
        <dbReference type="SAM" id="MobiDB-lite"/>
    </source>
</evidence>
<name>A0A834T801_9FABA</name>
<dbReference type="Proteomes" id="UP000634136">
    <property type="component" value="Unassembled WGS sequence"/>
</dbReference>
<dbReference type="EMBL" id="JAAIUW010000009">
    <property type="protein sequence ID" value="KAF7816957.1"/>
    <property type="molecule type" value="Genomic_DNA"/>
</dbReference>
<organism evidence="2 3">
    <name type="scientific">Senna tora</name>
    <dbReference type="NCBI Taxonomy" id="362788"/>
    <lineage>
        <taxon>Eukaryota</taxon>
        <taxon>Viridiplantae</taxon>
        <taxon>Streptophyta</taxon>
        <taxon>Embryophyta</taxon>
        <taxon>Tracheophyta</taxon>
        <taxon>Spermatophyta</taxon>
        <taxon>Magnoliopsida</taxon>
        <taxon>eudicotyledons</taxon>
        <taxon>Gunneridae</taxon>
        <taxon>Pentapetalae</taxon>
        <taxon>rosids</taxon>
        <taxon>fabids</taxon>
        <taxon>Fabales</taxon>
        <taxon>Fabaceae</taxon>
        <taxon>Caesalpinioideae</taxon>
        <taxon>Cassia clade</taxon>
        <taxon>Senna</taxon>
    </lineage>
</organism>
<dbReference type="OrthoDB" id="1919674at2759"/>
<sequence>MMKGREREAKAGPSADLLVCFPSRPHLNLMPKPIYSPARSSHSKKRHHRLKKSSQATPILWAKPNSMGSHIDEPTSPKVTCAGQIKVTQNTSACTNWQSLMQEIEKIHNGTTHRKRSNWAHSLGFKREIMQFLTCLRSIRFDLRCFGSAPETDVTTEEDEEEELDEGYQETDNGASEWFMMLQQNQNKQDDEGSVGEAPIPPANALLLMRCRSAPARTWLKKNEDDEKLEQSLMEEDERKKEKVVVMRCHSDFPKISTDIVKETWIVGGLRDPLYSFALLSIKEEKLQDEVGIELT</sequence>
<dbReference type="AlphaFoldDB" id="A0A834T801"/>
<accession>A0A834T801</accession>
<evidence type="ECO:0000313" key="3">
    <source>
        <dbReference type="Proteomes" id="UP000634136"/>
    </source>
</evidence>
<keyword evidence="3" id="KW-1185">Reference proteome</keyword>
<dbReference type="PANTHER" id="PTHR33448:SF3">
    <property type="entry name" value="OS09G0370000 PROTEIN"/>
    <property type="match status" value="1"/>
</dbReference>
<dbReference type="PANTHER" id="PTHR33448">
    <property type="entry name" value="CHLOROPLAST PROTEIN HCF243-RELATED"/>
    <property type="match status" value="1"/>
</dbReference>
<reference evidence="2" key="1">
    <citation type="submission" date="2020-09" db="EMBL/GenBank/DDBJ databases">
        <title>Genome-Enabled Discovery of Anthraquinone Biosynthesis in Senna tora.</title>
        <authorList>
            <person name="Kang S.-H."/>
            <person name="Pandey R.P."/>
            <person name="Lee C.-M."/>
            <person name="Sim J.-S."/>
            <person name="Jeong J.-T."/>
            <person name="Choi B.-S."/>
            <person name="Jung M."/>
            <person name="Ginzburg D."/>
            <person name="Zhao K."/>
            <person name="Won S.Y."/>
            <person name="Oh T.-J."/>
            <person name="Yu Y."/>
            <person name="Kim N.-H."/>
            <person name="Lee O.R."/>
            <person name="Lee T.-H."/>
            <person name="Bashyal P."/>
            <person name="Kim T.-S."/>
            <person name="Lee W.-H."/>
            <person name="Kawkins C."/>
            <person name="Kim C.-K."/>
            <person name="Kim J.S."/>
            <person name="Ahn B.O."/>
            <person name="Rhee S.Y."/>
            <person name="Sohng J.K."/>
        </authorList>
    </citation>
    <scope>NUCLEOTIDE SEQUENCE</scope>
    <source>
        <tissue evidence="2">Leaf</tissue>
    </source>
</reference>
<gene>
    <name evidence="2" type="ORF">G2W53_030926</name>
</gene>
<protein>
    <submittedName>
        <fullName evidence="2">Myotubularin-related protein</fullName>
    </submittedName>
</protein>
<proteinExistence type="predicted"/>
<evidence type="ECO:0000313" key="2">
    <source>
        <dbReference type="EMBL" id="KAF7816957.1"/>
    </source>
</evidence>
<feature type="region of interest" description="Disordered" evidence="1">
    <location>
        <begin position="151"/>
        <end position="170"/>
    </location>
</feature>
<feature type="compositionally biased region" description="Acidic residues" evidence="1">
    <location>
        <begin position="154"/>
        <end position="169"/>
    </location>
</feature>